<dbReference type="GO" id="GO:0016491">
    <property type="term" value="F:oxidoreductase activity"/>
    <property type="evidence" value="ECO:0007669"/>
    <property type="project" value="UniProtKB-KW"/>
</dbReference>
<reference evidence="3" key="1">
    <citation type="submission" date="2018-05" db="EMBL/GenBank/DDBJ databases">
        <authorList>
            <person name="Lanie J.A."/>
            <person name="Ng W.-L."/>
            <person name="Kazmierczak K.M."/>
            <person name="Andrzejewski T.M."/>
            <person name="Davidsen T.M."/>
            <person name="Wayne K.J."/>
            <person name="Tettelin H."/>
            <person name="Glass J.I."/>
            <person name="Rusch D."/>
            <person name="Podicherti R."/>
            <person name="Tsui H.-C.T."/>
            <person name="Winkler M.E."/>
        </authorList>
    </citation>
    <scope>NUCLEOTIDE SEQUENCE</scope>
</reference>
<dbReference type="PANTHER" id="PTHR11091:SF0">
    <property type="entry name" value="MALATE DEHYDROGENASE"/>
    <property type="match status" value="1"/>
</dbReference>
<proteinExistence type="inferred from homology"/>
<keyword evidence="2" id="KW-0560">Oxidoreductase</keyword>
<dbReference type="Pfam" id="PF02615">
    <property type="entry name" value="Ldh_2"/>
    <property type="match status" value="1"/>
</dbReference>
<dbReference type="InterPro" id="IPR036111">
    <property type="entry name" value="Mal/L-sulfo/L-lacto_DH-like_sf"/>
</dbReference>
<evidence type="ECO:0000256" key="2">
    <source>
        <dbReference type="ARBA" id="ARBA00023002"/>
    </source>
</evidence>
<dbReference type="PANTHER" id="PTHR11091">
    <property type="entry name" value="OXIDOREDUCTASE-RELATED"/>
    <property type="match status" value="1"/>
</dbReference>
<organism evidence="3">
    <name type="scientific">marine metagenome</name>
    <dbReference type="NCBI Taxonomy" id="408172"/>
    <lineage>
        <taxon>unclassified sequences</taxon>
        <taxon>metagenomes</taxon>
        <taxon>ecological metagenomes</taxon>
    </lineage>
</organism>
<feature type="non-terminal residue" evidence="3">
    <location>
        <position position="1"/>
    </location>
</feature>
<dbReference type="InterPro" id="IPR043143">
    <property type="entry name" value="Mal/L-sulf/L-lact_DH-like_NADP"/>
</dbReference>
<comment type="similarity">
    <text evidence="1">Belongs to the LDH2/MDH2 oxidoreductase family.</text>
</comment>
<sequence length="284" mass="29506">PIYCEHVVCGKVDGQAMPVQQHQTGGAVVVDAGTGFAHPAIDLGFEALIPAVHQQGCACLVIRNSYNCGVLGYHVERLAEAGLVAFGFTNAPASIAPHGGHKAVIGTNPLAFAVPGPDGPAFVIDQSASVVARSEVMTRAREGRALPLGWALDEAGEPTTDAEQAMRGTMVPSGGYKGFSAGLLVEVMAAALSGAMLGRHASAFSGTVGGPPRTGQCFVAFSPVPFSDGRFDERIQDLVLAITEQEVARLPGARRRKHRQQAEKSGVQIDSALVDRVRAITGSS</sequence>
<dbReference type="Gene3D" id="3.30.1370.60">
    <property type="entry name" value="Hypothetical oxidoreductase yiak, domain 2"/>
    <property type="match status" value="1"/>
</dbReference>
<dbReference type="EMBL" id="UINC01100948">
    <property type="protein sequence ID" value="SVC61394.1"/>
    <property type="molecule type" value="Genomic_DNA"/>
</dbReference>
<dbReference type="InterPro" id="IPR043144">
    <property type="entry name" value="Mal/L-sulf/L-lact_DH-like_ah"/>
</dbReference>
<protein>
    <recommendedName>
        <fullName evidence="4">Sulfolactate dehydrogenase</fullName>
    </recommendedName>
</protein>
<accession>A0A382NJM6</accession>
<dbReference type="InterPro" id="IPR003767">
    <property type="entry name" value="Malate/L-lactate_DH-like"/>
</dbReference>
<evidence type="ECO:0000313" key="3">
    <source>
        <dbReference type="EMBL" id="SVC61394.1"/>
    </source>
</evidence>
<name>A0A382NJM6_9ZZZZ</name>
<evidence type="ECO:0000256" key="1">
    <source>
        <dbReference type="ARBA" id="ARBA00006056"/>
    </source>
</evidence>
<dbReference type="AlphaFoldDB" id="A0A382NJM6"/>
<evidence type="ECO:0008006" key="4">
    <source>
        <dbReference type="Google" id="ProtNLM"/>
    </source>
</evidence>
<gene>
    <name evidence="3" type="ORF">METZ01_LOCUS314248</name>
</gene>
<dbReference type="SUPFAM" id="SSF89733">
    <property type="entry name" value="L-sulfolactate dehydrogenase-like"/>
    <property type="match status" value="1"/>
</dbReference>
<dbReference type="Gene3D" id="1.10.1530.10">
    <property type="match status" value="1"/>
</dbReference>